<comment type="caution">
    <text evidence="2">The sequence shown here is derived from an EMBL/GenBank/DDBJ whole genome shotgun (WGS) entry which is preliminary data.</text>
</comment>
<reference evidence="3" key="1">
    <citation type="journal article" date="2019" name="Curr. Biol.">
        <title>Genome Sequence of Striga asiatica Provides Insight into the Evolution of Plant Parasitism.</title>
        <authorList>
            <person name="Yoshida S."/>
            <person name="Kim S."/>
            <person name="Wafula E.K."/>
            <person name="Tanskanen J."/>
            <person name="Kim Y.M."/>
            <person name="Honaas L."/>
            <person name="Yang Z."/>
            <person name="Spallek T."/>
            <person name="Conn C.E."/>
            <person name="Ichihashi Y."/>
            <person name="Cheong K."/>
            <person name="Cui S."/>
            <person name="Der J.P."/>
            <person name="Gundlach H."/>
            <person name="Jiao Y."/>
            <person name="Hori C."/>
            <person name="Ishida J.K."/>
            <person name="Kasahara H."/>
            <person name="Kiba T."/>
            <person name="Kim M.S."/>
            <person name="Koo N."/>
            <person name="Laohavisit A."/>
            <person name="Lee Y.H."/>
            <person name="Lumba S."/>
            <person name="McCourt P."/>
            <person name="Mortimer J.C."/>
            <person name="Mutuku J.M."/>
            <person name="Nomura T."/>
            <person name="Sasaki-Sekimoto Y."/>
            <person name="Seto Y."/>
            <person name="Wang Y."/>
            <person name="Wakatake T."/>
            <person name="Sakakibara H."/>
            <person name="Demura T."/>
            <person name="Yamaguchi S."/>
            <person name="Yoneyama K."/>
            <person name="Manabe R.I."/>
            <person name="Nelson D.C."/>
            <person name="Schulman A.H."/>
            <person name="Timko M.P."/>
            <person name="dePamphilis C.W."/>
            <person name="Choi D."/>
            <person name="Shirasu K."/>
        </authorList>
    </citation>
    <scope>NUCLEOTIDE SEQUENCE [LARGE SCALE GENOMIC DNA]</scope>
    <source>
        <strain evidence="3">cv. UVA1</strain>
    </source>
</reference>
<protein>
    <submittedName>
        <fullName evidence="2">L-fucose operon</fullName>
    </submittedName>
</protein>
<evidence type="ECO:0000256" key="1">
    <source>
        <dbReference type="SAM" id="Phobius"/>
    </source>
</evidence>
<keyword evidence="1" id="KW-0472">Membrane</keyword>
<dbReference type="Proteomes" id="UP000325081">
    <property type="component" value="Unassembled WGS sequence"/>
</dbReference>
<dbReference type="EMBL" id="BKCP01005572">
    <property type="protein sequence ID" value="GER39045.1"/>
    <property type="molecule type" value="Genomic_DNA"/>
</dbReference>
<accession>A0A5A7Q1L9</accession>
<keyword evidence="1" id="KW-0812">Transmembrane</keyword>
<keyword evidence="1" id="KW-1133">Transmembrane helix</keyword>
<evidence type="ECO:0000313" key="3">
    <source>
        <dbReference type="Proteomes" id="UP000325081"/>
    </source>
</evidence>
<proteinExistence type="predicted"/>
<evidence type="ECO:0000313" key="2">
    <source>
        <dbReference type="EMBL" id="GER39045.1"/>
    </source>
</evidence>
<gene>
    <name evidence="2" type="ORF">STAS_15584</name>
</gene>
<feature type="transmembrane region" description="Helical" evidence="1">
    <location>
        <begin position="75"/>
        <end position="97"/>
    </location>
</feature>
<keyword evidence="3" id="KW-1185">Reference proteome</keyword>
<sequence length="152" mass="16896">MKELSLQAKRRKWRFTDRRTARWTLGTRGIARHSLGWASSALASIAPFLVALGFLAEGIESIYSWDATSVPGFRILGLLNSSIYGINISSSQALLFFKRASEVPLSLGKRALSLKVSQGRNIEKSRSFSSKFFISQPVKLLRSVPFTVQSTN</sequence>
<organism evidence="2 3">
    <name type="scientific">Striga asiatica</name>
    <name type="common">Asiatic witchweed</name>
    <name type="synonym">Buchnera asiatica</name>
    <dbReference type="NCBI Taxonomy" id="4170"/>
    <lineage>
        <taxon>Eukaryota</taxon>
        <taxon>Viridiplantae</taxon>
        <taxon>Streptophyta</taxon>
        <taxon>Embryophyta</taxon>
        <taxon>Tracheophyta</taxon>
        <taxon>Spermatophyta</taxon>
        <taxon>Magnoliopsida</taxon>
        <taxon>eudicotyledons</taxon>
        <taxon>Gunneridae</taxon>
        <taxon>Pentapetalae</taxon>
        <taxon>asterids</taxon>
        <taxon>lamiids</taxon>
        <taxon>Lamiales</taxon>
        <taxon>Orobanchaceae</taxon>
        <taxon>Buchnereae</taxon>
        <taxon>Striga</taxon>
    </lineage>
</organism>
<name>A0A5A7Q1L9_STRAF</name>
<feature type="transmembrane region" description="Helical" evidence="1">
    <location>
        <begin position="35"/>
        <end position="55"/>
    </location>
</feature>
<dbReference type="AlphaFoldDB" id="A0A5A7Q1L9"/>